<dbReference type="PRINTS" id="PR01438">
    <property type="entry name" value="UNVRSLSTRESS"/>
</dbReference>
<dbReference type="PANTHER" id="PTHR31964:SF113">
    <property type="entry name" value="USPA DOMAIN-CONTAINING PROTEIN"/>
    <property type="match status" value="1"/>
</dbReference>
<dbReference type="InterPro" id="IPR014729">
    <property type="entry name" value="Rossmann-like_a/b/a_fold"/>
</dbReference>
<protein>
    <submittedName>
        <fullName evidence="3">Universal stress protein UspA-related nucleotide-binding protein</fullName>
    </submittedName>
</protein>
<dbReference type="CDD" id="cd00293">
    <property type="entry name" value="USP-like"/>
    <property type="match status" value="1"/>
</dbReference>
<dbReference type="PANTHER" id="PTHR31964">
    <property type="entry name" value="ADENINE NUCLEOTIDE ALPHA HYDROLASES-LIKE SUPERFAMILY PROTEIN"/>
    <property type="match status" value="1"/>
</dbReference>
<name>A0A076PNH3_COMTE</name>
<dbReference type="KEGG" id="ctes:O987_10557"/>
<dbReference type="InterPro" id="IPR006015">
    <property type="entry name" value="Universal_stress_UspA"/>
</dbReference>
<evidence type="ECO:0000256" key="1">
    <source>
        <dbReference type="ARBA" id="ARBA00008791"/>
    </source>
</evidence>
<feature type="domain" description="UspA" evidence="2">
    <location>
        <begin position="44"/>
        <end position="171"/>
    </location>
</feature>
<accession>A0A076PNH3</accession>
<reference evidence="3 4" key="1">
    <citation type="journal article" date="2014" name="Genome Announc.">
        <title>Complete Genome Sequence of Polychlorinated Biphenyl Degrader Comamonas testosteroni TK102 (NBRC 109938).</title>
        <authorList>
            <person name="Fukuda K."/>
            <person name="Hosoyama A."/>
            <person name="Tsuchikane K."/>
            <person name="Ohji S."/>
            <person name="Yamazoe A."/>
            <person name="Fujita N."/>
            <person name="Shintani M."/>
            <person name="Kimbara K."/>
        </authorList>
    </citation>
    <scope>NUCLEOTIDE SEQUENCE [LARGE SCALE GENOMIC DNA]</scope>
    <source>
        <strain evidence="3">TK102</strain>
    </source>
</reference>
<dbReference type="AlphaFoldDB" id="A0A076PNH3"/>
<evidence type="ECO:0000313" key="3">
    <source>
        <dbReference type="EMBL" id="AIJ46236.1"/>
    </source>
</evidence>
<comment type="similarity">
    <text evidence="1">Belongs to the universal stress protein A family.</text>
</comment>
<organism evidence="3 4">
    <name type="scientific">Comamonas testosteroni TK102</name>
    <dbReference type="NCBI Taxonomy" id="1392005"/>
    <lineage>
        <taxon>Bacteria</taxon>
        <taxon>Pseudomonadati</taxon>
        <taxon>Pseudomonadota</taxon>
        <taxon>Betaproteobacteria</taxon>
        <taxon>Burkholderiales</taxon>
        <taxon>Comamonadaceae</taxon>
        <taxon>Comamonas</taxon>
    </lineage>
</organism>
<evidence type="ECO:0000313" key="4">
    <source>
        <dbReference type="Proteomes" id="UP000028782"/>
    </source>
</evidence>
<proteinExistence type="inferred from homology"/>
<dbReference type="InterPro" id="IPR006016">
    <property type="entry name" value="UspA"/>
</dbReference>
<dbReference type="SUPFAM" id="SSF52402">
    <property type="entry name" value="Adenine nucleotide alpha hydrolases-like"/>
    <property type="match status" value="1"/>
</dbReference>
<dbReference type="RefSeq" id="WP_080731495.1">
    <property type="nucleotide sequence ID" value="NZ_CP006704.1"/>
</dbReference>
<dbReference type="Proteomes" id="UP000028782">
    <property type="component" value="Chromosome"/>
</dbReference>
<gene>
    <name evidence="3" type="ORF">O987_10557</name>
</gene>
<dbReference type="EMBL" id="CP006704">
    <property type="protein sequence ID" value="AIJ46236.1"/>
    <property type="molecule type" value="Genomic_DNA"/>
</dbReference>
<dbReference type="Gene3D" id="3.40.50.620">
    <property type="entry name" value="HUPs"/>
    <property type="match status" value="1"/>
</dbReference>
<dbReference type="HOGENOM" id="CLU_049301_14_1_4"/>
<sequence length="171" mass="17752">MSDGKLTNLAPSPSLQRRDSFGRLRLIAWNSELSAKKASGARWLAAVDGSECSLRAVGAIARLIGIGQGDAVDLVNVQPWMSKEAAETELGRNAWAATAQARSLISVAEIPCSTYAVMGEDAASIVNLAGELGSLAICIGSHGLTAAESVLLGSVTCKVLHLTKAPVLIVR</sequence>
<evidence type="ECO:0000259" key="2">
    <source>
        <dbReference type="Pfam" id="PF00582"/>
    </source>
</evidence>
<dbReference type="Pfam" id="PF00582">
    <property type="entry name" value="Usp"/>
    <property type="match status" value="1"/>
</dbReference>